<organism evidence="2 3">
    <name type="scientific">Hypsizygus marmoreus</name>
    <name type="common">White beech mushroom</name>
    <name type="synonym">Agaricus marmoreus</name>
    <dbReference type="NCBI Taxonomy" id="39966"/>
    <lineage>
        <taxon>Eukaryota</taxon>
        <taxon>Fungi</taxon>
        <taxon>Dikarya</taxon>
        <taxon>Basidiomycota</taxon>
        <taxon>Agaricomycotina</taxon>
        <taxon>Agaricomycetes</taxon>
        <taxon>Agaricomycetidae</taxon>
        <taxon>Agaricales</taxon>
        <taxon>Tricholomatineae</taxon>
        <taxon>Lyophyllaceae</taxon>
        <taxon>Hypsizygus</taxon>
    </lineage>
</organism>
<feature type="compositionally biased region" description="Basic and acidic residues" evidence="1">
    <location>
        <begin position="310"/>
        <end position="320"/>
    </location>
</feature>
<dbReference type="InParanoid" id="A0A369K8Z3"/>
<feature type="compositionally biased region" description="Basic residues" evidence="1">
    <location>
        <begin position="1"/>
        <end position="11"/>
    </location>
</feature>
<feature type="region of interest" description="Disordered" evidence="1">
    <location>
        <begin position="241"/>
        <end position="328"/>
    </location>
</feature>
<feature type="region of interest" description="Disordered" evidence="1">
    <location>
        <begin position="465"/>
        <end position="524"/>
    </location>
</feature>
<reference evidence="2" key="1">
    <citation type="submission" date="2018-04" db="EMBL/GenBank/DDBJ databases">
        <title>Whole genome sequencing of Hypsizygus marmoreus.</title>
        <authorList>
            <person name="Choi I.-G."/>
            <person name="Min B."/>
            <person name="Kim J.-G."/>
            <person name="Kim S."/>
            <person name="Oh Y.-L."/>
            <person name="Kong W.-S."/>
            <person name="Park H."/>
            <person name="Jeong J."/>
            <person name="Song E.-S."/>
        </authorList>
    </citation>
    <scope>NUCLEOTIDE SEQUENCE [LARGE SCALE GENOMIC DNA]</scope>
    <source>
        <strain evidence="2">51987-8</strain>
    </source>
</reference>
<feature type="compositionally biased region" description="Polar residues" evidence="1">
    <location>
        <begin position="465"/>
        <end position="483"/>
    </location>
</feature>
<evidence type="ECO:0000313" key="3">
    <source>
        <dbReference type="Proteomes" id="UP000076154"/>
    </source>
</evidence>
<dbReference type="EMBL" id="LUEZ02000012">
    <property type="protein sequence ID" value="RDB28303.1"/>
    <property type="molecule type" value="Genomic_DNA"/>
</dbReference>
<evidence type="ECO:0000256" key="1">
    <source>
        <dbReference type="SAM" id="MobiDB-lite"/>
    </source>
</evidence>
<feature type="compositionally biased region" description="Low complexity" evidence="1">
    <location>
        <begin position="502"/>
        <end position="517"/>
    </location>
</feature>
<evidence type="ECO:0000313" key="2">
    <source>
        <dbReference type="EMBL" id="RDB28303.1"/>
    </source>
</evidence>
<gene>
    <name evidence="2" type="ORF">Hypma_001387</name>
</gene>
<feature type="compositionally biased region" description="Polar residues" evidence="1">
    <location>
        <begin position="606"/>
        <end position="622"/>
    </location>
</feature>
<keyword evidence="3" id="KW-1185">Reference proteome</keyword>
<dbReference type="Proteomes" id="UP000076154">
    <property type="component" value="Unassembled WGS sequence"/>
</dbReference>
<name>A0A369K8Z3_HYPMA</name>
<protein>
    <submittedName>
        <fullName evidence="2">Uncharacterized protein</fullName>
    </submittedName>
</protein>
<feature type="region of interest" description="Disordered" evidence="1">
    <location>
        <begin position="606"/>
        <end position="634"/>
    </location>
</feature>
<proteinExistence type="predicted"/>
<dbReference type="AlphaFoldDB" id="A0A369K8Z3"/>
<accession>A0A369K8Z3</accession>
<feature type="compositionally biased region" description="Low complexity" evidence="1">
    <location>
        <begin position="243"/>
        <end position="253"/>
    </location>
</feature>
<sequence>MLPQQKTRRHTSNGTMDSLERLINPVGSQSERSIITLHTYLLHLPTVQRLCLYPLYHPIVVRFLWFCRARLFSLPFPPSSSVISPQHHSIIMNHSSFPFPFTFHVPLVHPTNESAFHPNLSHPDQPLMQPLQVAQNSHGLTASGGVGDVDGYPVARILPPVIWSHVTSGTAAPATQNPMYPSQGRFPTVPHANLNALHAMELRANNATHQALAGQSGLAHIATTPMASQPMRRQMRFIPYVPPATSTSKPPSSQNTSALLPGNTHNRKYHEQDVPNGLEDNVPAALWPDATFASNDKEMSQRLQSKKTKTAPEKKGRSNRSDGTCPFCGKRLSRSDRSHIMKHLGLNKDSDNSDPCRFFTREGGGVVLYSLHGLTKPLPVEVKIWYMYPIKIADEPIGPGRRAQIYDEKNPGRETIKGDKMLRMSWLNDIKMAMEALQITLPPGEHPETLEYPHGRSGQRRTIAATGSTMSSQHDRMFSSQQHDVGGTMASGRSTPTLDWGSTTGSPSEPSTSSLYTPTPPPAPHLPLQWLQQDVPLHNPAIEHGQQLNSYTREGLHEHEYAAHPKPMYPVQMQGWYIEPRLEQVPVRDNHAVGHYPEGGSQGELQSLCYNGPNMPTQSNFPQAPLDESQPEGYDSPDDYGVEHNPVVHSPQVDQNQPMDSNMHATHGTAPSMFVSEDHFRQDENENYLSEAEAAALVIPQHFWPWLNAQVAPPGTIDPSLLSLH</sequence>
<comment type="caution">
    <text evidence="2">The sequence shown here is derived from an EMBL/GenBank/DDBJ whole genome shotgun (WGS) entry which is preliminary data.</text>
</comment>
<feature type="region of interest" description="Disordered" evidence="1">
    <location>
        <begin position="1"/>
        <end position="20"/>
    </location>
</feature>
<feature type="compositionally biased region" description="Polar residues" evidence="1">
    <location>
        <begin position="491"/>
        <end position="501"/>
    </location>
</feature>